<evidence type="ECO:0000259" key="3">
    <source>
        <dbReference type="PROSITE" id="PS50966"/>
    </source>
</evidence>
<dbReference type="AlphaFoldDB" id="A0A8H3YXK9"/>
<dbReference type="EMBL" id="WNWQ01000299">
    <property type="protein sequence ID" value="KAE9971270.1"/>
    <property type="molecule type" value="Genomic_DNA"/>
</dbReference>
<protein>
    <recommendedName>
        <fullName evidence="3">SWIM-type domain-containing protein</fullName>
    </recommendedName>
</protein>
<evidence type="ECO:0000256" key="2">
    <source>
        <dbReference type="SAM" id="MobiDB-lite"/>
    </source>
</evidence>
<keyword evidence="1" id="KW-0863">Zinc-finger</keyword>
<dbReference type="Proteomes" id="UP000433883">
    <property type="component" value="Unassembled WGS sequence"/>
</dbReference>
<dbReference type="Proteomes" id="UP000490939">
    <property type="component" value="Unassembled WGS sequence"/>
</dbReference>
<feature type="domain" description="SWIM-type" evidence="3">
    <location>
        <begin position="87"/>
        <end position="121"/>
    </location>
</feature>
<keyword evidence="1" id="KW-0862">Zinc</keyword>
<gene>
    <name evidence="5" type="ORF">BLS_004497</name>
    <name evidence="6" type="ORF">EG327_009090</name>
    <name evidence="4" type="ORF">EG328_007565</name>
</gene>
<keyword evidence="8" id="KW-1185">Reference proteome</keyword>
<accession>A0A8H3YXK9</accession>
<comment type="caution">
    <text evidence="6">The sequence shown here is derived from an EMBL/GenBank/DDBJ whole genome shotgun (WGS) entry which is preliminary data.</text>
</comment>
<reference evidence="6 8" key="1">
    <citation type="submission" date="2019-07" db="EMBL/GenBank/DDBJ databases">
        <title>Venturia inaequalis Genome Resource.</title>
        <authorList>
            <person name="Lichtner F.J."/>
        </authorList>
    </citation>
    <scope>NUCLEOTIDE SEQUENCE [LARGE SCALE GENOMIC DNA]</scope>
    <source>
        <strain evidence="4 7">120213</strain>
        <strain evidence="5">Bline_iso_100314</strain>
        <strain evidence="6 8">DMI_063113</strain>
    </source>
</reference>
<evidence type="ECO:0000313" key="8">
    <source>
        <dbReference type="Proteomes" id="UP000490939"/>
    </source>
</evidence>
<keyword evidence="1" id="KW-0479">Metal-binding</keyword>
<evidence type="ECO:0000313" key="4">
    <source>
        <dbReference type="EMBL" id="KAE9968414.1"/>
    </source>
</evidence>
<organism evidence="6 8">
    <name type="scientific">Venturia inaequalis</name>
    <name type="common">Apple scab fungus</name>
    <dbReference type="NCBI Taxonomy" id="5025"/>
    <lineage>
        <taxon>Eukaryota</taxon>
        <taxon>Fungi</taxon>
        <taxon>Dikarya</taxon>
        <taxon>Ascomycota</taxon>
        <taxon>Pezizomycotina</taxon>
        <taxon>Dothideomycetes</taxon>
        <taxon>Pleosporomycetidae</taxon>
        <taxon>Venturiales</taxon>
        <taxon>Venturiaceae</taxon>
        <taxon>Venturia</taxon>
    </lineage>
</organism>
<evidence type="ECO:0000313" key="5">
    <source>
        <dbReference type="EMBL" id="KAE9971270.1"/>
    </source>
</evidence>
<dbReference type="PROSITE" id="PS50966">
    <property type="entry name" value="ZF_SWIM"/>
    <property type="match status" value="1"/>
</dbReference>
<evidence type="ECO:0000313" key="6">
    <source>
        <dbReference type="EMBL" id="KAE9973437.1"/>
    </source>
</evidence>
<dbReference type="InterPro" id="IPR007527">
    <property type="entry name" value="Znf_SWIM"/>
</dbReference>
<dbReference type="EMBL" id="WNWS01000409">
    <property type="protein sequence ID" value="KAE9968414.1"/>
    <property type="molecule type" value="Genomic_DNA"/>
</dbReference>
<dbReference type="Proteomes" id="UP000447873">
    <property type="component" value="Unassembled WGS sequence"/>
</dbReference>
<dbReference type="EMBL" id="WNWR01000592">
    <property type="protein sequence ID" value="KAE9973437.1"/>
    <property type="molecule type" value="Genomic_DNA"/>
</dbReference>
<sequence>MTTPVSQSFDELELGSTMAHSQAGHRVATSASTIEDDPEIAYELRITGSPNVSTTNIQQSIDSPKIHFTGLKKQGNRCVEYHGREDFVVNFHNSSNNKWASCSCSNSTPCTHIYWAMNQYTNAKCRQWGLRRARGVIYPLGRDGSGQRVAFELEREDVWPVPIPAINTSEHASYVNGYIHQRLVDKTRKDMEKTLFSYNSHTETFTDDRNRRIERPIYAATQRSLEPIIAQACIRDRQFEEECKAILTPVRQAAIKLEDLRWAAAQNFTALSETWLGMRTDHHERVAKRYLDIYAYEIHVVYNVYLVNVASKGWDDNTLEATNAAASALIFMLQGAVDRTSLWQELTLTDYDYDEPSDFWTNVFFAFNLMLAQDGLERQHRSELQAIRERAKELATIRHPTSNILNELKRITRLS</sequence>
<feature type="region of interest" description="Disordered" evidence="2">
    <location>
        <begin position="1"/>
        <end position="31"/>
    </location>
</feature>
<dbReference type="GO" id="GO:0008270">
    <property type="term" value="F:zinc ion binding"/>
    <property type="evidence" value="ECO:0007669"/>
    <property type="project" value="UniProtKB-KW"/>
</dbReference>
<evidence type="ECO:0000313" key="7">
    <source>
        <dbReference type="Proteomes" id="UP000447873"/>
    </source>
</evidence>
<evidence type="ECO:0000256" key="1">
    <source>
        <dbReference type="PROSITE-ProRule" id="PRU00325"/>
    </source>
</evidence>
<name>A0A8H3YXK9_VENIN</name>
<proteinExistence type="predicted"/>